<keyword evidence="6 10" id="KW-0143">Chaperone</keyword>
<evidence type="ECO:0000256" key="4">
    <source>
        <dbReference type="ARBA" id="ARBA00022490"/>
    </source>
</evidence>
<evidence type="ECO:0000256" key="13">
    <source>
        <dbReference type="SAM" id="MobiDB-lite"/>
    </source>
</evidence>
<evidence type="ECO:0000256" key="2">
    <source>
        <dbReference type="ARBA" id="ARBA00009054"/>
    </source>
</evidence>
<evidence type="ECO:0000256" key="8">
    <source>
        <dbReference type="ARBA" id="ARBA00072274"/>
    </source>
</evidence>
<feature type="compositionally biased region" description="Polar residues" evidence="13">
    <location>
        <begin position="46"/>
        <end position="61"/>
    </location>
</feature>
<evidence type="ECO:0000256" key="11">
    <source>
        <dbReference type="RuleBase" id="RU000639"/>
    </source>
</evidence>
<sequence length="241" mass="27252">MDENKQQDTANNEAQTPPEEEQAQQPETAVSVEAEAVETAAEGESQEQTATEQSANTEQLQSEIQALQQKLEQETQQRESVTAQAKRLAADFENFRRRSETQKEEIKQNEKRETLSKILEIVDNFERARSQIKPATEGEKNIHKSYQGVYKQLVEAMKSLGVSKMRPEGEPFDPYYHEAMLREPTNEHPEGTVIEELRSGYMLEDTVLRHAMVKVAAAPEPSSQEEASGDTENNSNEEQLA</sequence>
<feature type="compositionally biased region" description="Polar residues" evidence="13">
    <location>
        <begin position="230"/>
        <end position="241"/>
    </location>
</feature>
<evidence type="ECO:0000256" key="9">
    <source>
        <dbReference type="ARBA" id="ARBA00076414"/>
    </source>
</evidence>
<dbReference type="PRINTS" id="PR00773">
    <property type="entry name" value="GRPEPROTEIN"/>
</dbReference>
<dbReference type="EMBL" id="CP003944">
    <property type="protein sequence ID" value="AFZ48992.1"/>
    <property type="molecule type" value="Genomic_DNA"/>
</dbReference>
<name>K9YR89_DACS8</name>
<comment type="similarity">
    <text evidence="2 10 12">Belongs to the GrpE family.</text>
</comment>
<dbReference type="PATRIC" id="fig|13035.3.peg.204"/>
<evidence type="ECO:0000256" key="1">
    <source>
        <dbReference type="ARBA" id="ARBA00004496"/>
    </source>
</evidence>
<dbReference type="SUPFAM" id="SSF51064">
    <property type="entry name" value="Head domain of nucleotide exchange factor GrpE"/>
    <property type="match status" value="1"/>
</dbReference>
<dbReference type="Gene3D" id="3.90.20.20">
    <property type="match status" value="1"/>
</dbReference>
<comment type="subunit">
    <text evidence="3 10">Homodimer.</text>
</comment>
<protein>
    <recommendedName>
        <fullName evidence="8 10">Protein GrpE</fullName>
    </recommendedName>
    <alternativeName>
        <fullName evidence="9 10">HSP-70 cofactor</fullName>
    </alternativeName>
</protein>
<dbReference type="PROSITE" id="PS01071">
    <property type="entry name" value="GRPE"/>
    <property type="match status" value="1"/>
</dbReference>
<dbReference type="AlphaFoldDB" id="K9YR89"/>
<dbReference type="InterPro" id="IPR009012">
    <property type="entry name" value="GrpE_head"/>
</dbReference>
<dbReference type="HAMAP" id="MF_01151">
    <property type="entry name" value="GrpE"/>
    <property type="match status" value="1"/>
</dbReference>
<dbReference type="GO" id="GO:0051087">
    <property type="term" value="F:protein-folding chaperone binding"/>
    <property type="evidence" value="ECO:0007669"/>
    <property type="project" value="InterPro"/>
</dbReference>
<dbReference type="InterPro" id="IPR000740">
    <property type="entry name" value="GrpE"/>
</dbReference>
<dbReference type="STRING" id="13035.Dacsa_0178"/>
<keyword evidence="15" id="KW-1185">Reference proteome</keyword>
<feature type="region of interest" description="Disordered" evidence="13">
    <location>
        <begin position="92"/>
        <end position="112"/>
    </location>
</feature>
<evidence type="ECO:0000256" key="10">
    <source>
        <dbReference type="HAMAP-Rule" id="MF_01151"/>
    </source>
</evidence>
<evidence type="ECO:0000313" key="15">
    <source>
        <dbReference type="Proteomes" id="UP000010482"/>
    </source>
</evidence>
<dbReference type="GO" id="GO:0042803">
    <property type="term" value="F:protein homodimerization activity"/>
    <property type="evidence" value="ECO:0007669"/>
    <property type="project" value="InterPro"/>
</dbReference>
<evidence type="ECO:0000256" key="12">
    <source>
        <dbReference type="RuleBase" id="RU004478"/>
    </source>
</evidence>
<dbReference type="InterPro" id="IPR013805">
    <property type="entry name" value="GrpE_CC"/>
</dbReference>
<evidence type="ECO:0000256" key="3">
    <source>
        <dbReference type="ARBA" id="ARBA00011738"/>
    </source>
</evidence>
<comment type="function">
    <text evidence="7 10 11">Participates actively in the response to hyperosmotic and heat shock by preventing the aggregation of stress-denatured proteins, in association with DnaK and GrpE. It is the nucleotide exchange factor for DnaK and may function as a thermosensor. Unfolded proteins bind initially to DnaJ; upon interaction with the DnaJ-bound protein, DnaK hydrolyzes its bound ATP, resulting in the formation of a stable complex. GrpE releases ADP from DnaK; ATP binding to DnaK triggers the release of the substrate protein, thus completing the reaction cycle. Several rounds of ATP-dependent interactions between DnaJ, DnaK and GrpE are required for fully efficient folding.</text>
</comment>
<dbReference type="Pfam" id="PF01025">
    <property type="entry name" value="GrpE"/>
    <property type="match status" value="1"/>
</dbReference>
<dbReference type="Proteomes" id="UP000010482">
    <property type="component" value="Chromosome"/>
</dbReference>
<feature type="region of interest" description="Disordered" evidence="13">
    <location>
        <begin position="215"/>
        <end position="241"/>
    </location>
</feature>
<dbReference type="GO" id="GO:0006457">
    <property type="term" value="P:protein folding"/>
    <property type="evidence" value="ECO:0007669"/>
    <property type="project" value="InterPro"/>
</dbReference>
<dbReference type="HOGENOM" id="CLU_057217_5_1_3"/>
<evidence type="ECO:0000256" key="7">
    <source>
        <dbReference type="ARBA" id="ARBA00053401"/>
    </source>
</evidence>
<feature type="compositionally biased region" description="Low complexity" evidence="13">
    <location>
        <begin position="10"/>
        <end position="43"/>
    </location>
</feature>
<gene>
    <name evidence="10" type="primary">grpE</name>
    <name evidence="14" type="ORF">Dacsa_0178</name>
</gene>
<dbReference type="PANTHER" id="PTHR21237:SF23">
    <property type="entry name" value="GRPE PROTEIN HOMOLOG, MITOCHONDRIAL"/>
    <property type="match status" value="1"/>
</dbReference>
<comment type="subcellular location">
    <subcellularLocation>
        <location evidence="1 10">Cytoplasm</location>
    </subcellularLocation>
</comment>
<dbReference type="GO" id="GO:0005737">
    <property type="term" value="C:cytoplasm"/>
    <property type="evidence" value="ECO:0007669"/>
    <property type="project" value="UniProtKB-SubCell"/>
</dbReference>
<dbReference type="Gene3D" id="2.30.22.10">
    <property type="entry name" value="Head domain of nucleotide exchange factor GrpE"/>
    <property type="match status" value="1"/>
</dbReference>
<accession>K9YR89</accession>
<dbReference type="FunFam" id="2.30.22.10:FF:000001">
    <property type="entry name" value="Protein GrpE"/>
    <property type="match status" value="1"/>
</dbReference>
<dbReference type="CDD" id="cd00446">
    <property type="entry name" value="GrpE"/>
    <property type="match status" value="1"/>
</dbReference>
<feature type="compositionally biased region" description="Low complexity" evidence="13">
    <location>
        <begin position="216"/>
        <end position="226"/>
    </location>
</feature>
<organism evidence="14 15">
    <name type="scientific">Dactylococcopsis salina (strain PCC 8305)</name>
    <name type="common">Myxobactron salinum</name>
    <dbReference type="NCBI Taxonomy" id="13035"/>
    <lineage>
        <taxon>Bacteria</taxon>
        <taxon>Bacillati</taxon>
        <taxon>Cyanobacteriota</taxon>
        <taxon>Cyanophyceae</taxon>
        <taxon>Nodosilineales</taxon>
        <taxon>Cymatolegaceae</taxon>
        <taxon>Dactylococcopsis</taxon>
    </lineage>
</organism>
<keyword evidence="4 10" id="KW-0963">Cytoplasm</keyword>
<feature type="region of interest" description="Disordered" evidence="13">
    <location>
        <begin position="1"/>
        <end position="61"/>
    </location>
</feature>
<dbReference type="eggNOG" id="COG0576">
    <property type="taxonomic scope" value="Bacteria"/>
</dbReference>
<reference evidence="14" key="1">
    <citation type="submission" date="2012-04" db="EMBL/GenBank/DDBJ databases">
        <title>Finished genome of Dactylococcopsis salina PCC 8305.</title>
        <authorList>
            <consortium name="US DOE Joint Genome Institute"/>
            <person name="Gugger M."/>
            <person name="Coursin T."/>
            <person name="Rippka R."/>
            <person name="Tandeau De Marsac N."/>
            <person name="Huntemann M."/>
            <person name="Wei C.-L."/>
            <person name="Han J."/>
            <person name="Detter J.C."/>
            <person name="Han C."/>
            <person name="Tapia R."/>
            <person name="Daligault H."/>
            <person name="Chen A."/>
            <person name="Krypides N."/>
            <person name="Mavromatis K."/>
            <person name="Markowitz V."/>
            <person name="Szeto E."/>
            <person name="Ivanova N."/>
            <person name="Ovchinnikova G."/>
            <person name="Pagani I."/>
            <person name="Pati A."/>
            <person name="Goodwin L."/>
            <person name="Peters L."/>
            <person name="Pitluck S."/>
            <person name="Woyke T."/>
            <person name="Kerfeld C."/>
        </authorList>
    </citation>
    <scope>NUCLEOTIDE SEQUENCE [LARGE SCALE GENOMIC DNA]</scope>
    <source>
        <strain evidence="14">PCC 8305</strain>
    </source>
</reference>
<keyword evidence="5 10" id="KW-0346">Stress response</keyword>
<evidence type="ECO:0000256" key="5">
    <source>
        <dbReference type="ARBA" id="ARBA00023016"/>
    </source>
</evidence>
<proteinExistence type="inferred from homology"/>
<dbReference type="SUPFAM" id="SSF58014">
    <property type="entry name" value="Coiled-coil domain of nucleotide exchange factor GrpE"/>
    <property type="match status" value="1"/>
</dbReference>
<evidence type="ECO:0000313" key="14">
    <source>
        <dbReference type="EMBL" id="AFZ48992.1"/>
    </source>
</evidence>
<dbReference type="PANTHER" id="PTHR21237">
    <property type="entry name" value="GRPE PROTEIN"/>
    <property type="match status" value="1"/>
</dbReference>
<dbReference type="NCBIfam" id="NF010741">
    <property type="entry name" value="PRK14143.1"/>
    <property type="match status" value="1"/>
</dbReference>
<dbReference type="GO" id="GO:0000774">
    <property type="term" value="F:adenyl-nucleotide exchange factor activity"/>
    <property type="evidence" value="ECO:0007669"/>
    <property type="project" value="InterPro"/>
</dbReference>
<dbReference type="GO" id="GO:0051082">
    <property type="term" value="F:unfolded protein binding"/>
    <property type="evidence" value="ECO:0007669"/>
    <property type="project" value="TreeGrafter"/>
</dbReference>
<evidence type="ECO:0000256" key="6">
    <source>
        <dbReference type="ARBA" id="ARBA00023186"/>
    </source>
</evidence>
<dbReference type="KEGG" id="dsl:Dacsa_0178"/>